<keyword evidence="5" id="KW-1185">Reference proteome</keyword>
<dbReference type="InParanoid" id="A0A7M7P0E8"/>
<organism evidence="4 5">
    <name type="scientific">Strongylocentrotus purpuratus</name>
    <name type="common">Purple sea urchin</name>
    <dbReference type="NCBI Taxonomy" id="7668"/>
    <lineage>
        <taxon>Eukaryota</taxon>
        <taxon>Metazoa</taxon>
        <taxon>Echinodermata</taxon>
        <taxon>Eleutherozoa</taxon>
        <taxon>Echinozoa</taxon>
        <taxon>Echinoidea</taxon>
        <taxon>Euechinoidea</taxon>
        <taxon>Echinacea</taxon>
        <taxon>Camarodonta</taxon>
        <taxon>Echinidea</taxon>
        <taxon>Strongylocentrotidae</taxon>
        <taxon>Strongylocentrotus</taxon>
    </lineage>
</organism>
<dbReference type="KEGG" id="spu:105440380"/>
<evidence type="ECO:0000313" key="4">
    <source>
        <dbReference type="EnsemblMetazoa" id="XP_030843995"/>
    </source>
</evidence>
<feature type="region of interest" description="Disordered" evidence="2">
    <location>
        <begin position="532"/>
        <end position="565"/>
    </location>
</feature>
<keyword evidence="1" id="KW-0675">Receptor</keyword>
<reference evidence="4" key="2">
    <citation type="submission" date="2021-01" db="UniProtKB">
        <authorList>
            <consortium name="EnsemblMetazoa"/>
        </authorList>
    </citation>
    <scope>IDENTIFICATION</scope>
</reference>
<dbReference type="GO" id="GO:0005042">
    <property type="term" value="F:netrin receptor activity"/>
    <property type="evidence" value="ECO:0007669"/>
    <property type="project" value="UniProtKB-UniRule"/>
</dbReference>
<dbReference type="InterPro" id="IPR011029">
    <property type="entry name" value="DEATH-like_dom_sf"/>
</dbReference>
<dbReference type="CDD" id="cd01670">
    <property type="entry name" value="Death"/>
    <property type="match status" value="1"/>
</dbReference>
<comment type="function">
    <text evidence="1">Receptor for netrin required for axon guidance. Mediates axon repulsion of neuronal growth cones in the developing nervous system upon ligand binding.</text>
</comment>
<dbReference type="EnsemblMetazoa" id="XM_030988135">
    <property type="protein sequence ID" value="XP_030843995"/>
    <property type="gene ID" value="LOC105440380"/>
</dbReference>
<dbReference type="Proteomes" id="UP000007110">
    <property type="component" value="Unassembled WGS sequence"/>
</dbReference>
<dbReference type="PANTHER" id="PTHR12582:SF41">
    <property type="entry name" value="UNC5C-LIKE PROTEIN"/>
    <property type="match status" value="1"/>
</dbReference>
<reference evidence="5" key="1">
    <citation type="submission" date="2015-02" db="EMBL/GenBank/DDBJ databases">
        <title>Genome sequencing for Strongylocentrotus purpuratus.</title>
        <authorList>
            <person name="Murali S."/>
            <person name="Liu Y."/>
            <person name="Vee V."/>
            <person name="English A."/>
            <person name="Wang M."/>
            <person name="Skinner E."/>
            <person name="Han Y."/>
            <person name="Muzny D.M."/>
            <person name="Worley K.C."/>
            <person name="Gibbs R.A."/>
        </authorList>
    </citation>
    <scope>NUCLEOTIDE SEQUENCE</scope>
</reference>
<dbReference type="SUPFAM" id="SSF47986">
    <property type="entry name" value="DEATH domain"/>
    <property type="match status" value="2"/>
</dbReference>
<comment type="similarity">
    <text evidence="1">Belongs to the unc-5 family.</text>
</comment>
<dbReference type="GeneID" id="105440380"/>
<evidence type="ECO:0000256" key="1">
    <source>
        <dbReference type="RuleBase" id="RU367033"/>
    </source>
</evidence>
<feature type="region of interest" description="Disordered" evidence="2">
    <location>
        <begin position="479"/>
        <end position="515"/>
    </location>
</feature>
<keyword evidence="1" id="KW-0393">Immunoglobulin domain</keyword>
<comment type="subcellular location">
    <subcellularLocation>
        <location evidence="1">Cell membrane</location>
        <topology evidence="1">Single-pass type I membrane protein</topology>
    </subcellularLocation>
</comment>
<accession>A0A7M7P0E8</accession>
<dbReference type="PANTHER" id="PTHR12582">
    <property type="entry name" value="NETRIN RECEPTOR UNC5"/>
    <property type="match status" value="1"/>
</dbReference>
<dbReference type="AlphaFoldDB" id="A0A7M7P0E8"/>
<feature type="compositionally biased region" description="Polar residues" evidence="2">
    <location>
        <begin position="538"/>
        <end position="552"/>
    </location>
</feature>
<dbReference type="InterPro" id="IPR037936">
    <property type="entry name" value="UNC5A-D"/>
</dbReference>
<dbReference type="RefSeq" id="XP_030843995.1">
    <property type="nucleotide sequence ID" value="XM_030988135.1"/>
</dbReference>
<proteinExistence type="inferred from homology"/>
<evidence type="ECO:0000259" key="3">
    <source>
        <dbReference type="Pfam" id="PF00791"/>
    </source>
</evidence>
<dbReference type="GO" id="GO:0005886">
    <property type="term" value="C:plasma membrane"/>
    <property type="evidence" value="ECO:0007669"/>
    <property type="project" value="UniProtKB-SubCell"/>
</dbReference>
<dbReference type="InterPro" id="IPR000906">
    <property type="entry name" value="ZU5_dom"/>
</dbReference>
<dbReference type="Gene3D" id="2.60.220.30">
    <property type="match status" value="1"/>
</dbReference>
<keyword evidence="1" id="KW-0217">Developmental protein</keyword>
<protein>
    <recommendedName>
        <fullName evidence="1">Netrin receptor UNC5</fullName>
    </recommendedName>
</protein>
<dbReference type="Pfam" id="PF00791">
    <property type="entry name" value="ZU5"/>
    <property type="match status" value="1"/>
</dbReference>
<dbReference type="Gene3D" id="1.10.533.10">
    <property type="entry name" value="Death Domain, Fas"/>
    <property type="match status" value="2"/>
</dbReference>
<evidence type="ECO:0000256" key="2">
    <source>
        <dbReference type="SAM" id="MobiDB-lite"/>
    </source>
</evidence>
<evidence type="ECO:0000313" key="5">
    <source>
        <dbReference type="Proteomes" id="UP000007110"/>
    </source>
</evidence>
<name>A0A7M7P0E8_STRPU</name>
<feature type="domain" description="ZU5" evidence="3">
    <location>
        <begin position="1"/>
        <end position="64"/>
    </location>
</feature>
<sequence>MLIPPEAVHQSDPCKITLTLLQGPPSVDIQDDESVICYGIRCDPPNMIFHQPVKIRIPHYALVMNPDQVKPNIVSRVLYPGTDVTITSRKRSSSSPKEPPYCNVFKRHLELYIGKCAEWWVFISLEQQVIQHQLICTPYILDKIERGQEFKVHLQMHADLPGMETDIRKEKKQQSYHKSHCSVPFSVESKSGDVTVTCHREGKQVESKVLSLKDVCGKMRHNILLSVTPTDDNAKFTGITITITQAGSLEVSRSIAFIIRHTDGQEYLSPSEPLSFVGAVEEVLKSDLPDIDVLTIAQTMTVDQFYDLGVALGFTIQQLDIIEYRRFRDREQAIYDMLMTWRERQPSGQSTKETFLSLMESLDLPAEGIAISDIGLTGEIPDRTLLAFARQIRPKKFFEIGEKLGFNTSELQHIEHRILYNRENANIQMLSSWKASQTSGPKTKQTLKLVWESVQDVSKAEKTEDSGKGIALLNTKTAGTSQALAEESDQETAEAEKNDYDNLPEKAQSDGTDSVEPIDYALGLDFLEAAHAQGPSGGQTMTQEPTATTNQPLLDDKSSKNQGNVASEVGKKIQWDLLTDSPQELTLQDNEVVISCGVRFTTSGAKLSETFKVTLDHNAHFTNPRRAEIVFYTRNKGGAITKGT</sequence>
<feature type="compositionally biased region" description="Basic and acidic residues" evidence="2">
    <location>
        <begin position="494"/>
        <end position="508"/>
    </location>
</feature>